<sequence>MSPRRSPTSLVPAASLPALAAIVTVVLWASAFVGIRALGDTFSPGSMAFLRLLSAVVPLTVIVMGVRLRRRGADAPTRPVLPRGRPLVLVIAYGVAWFAGYTVLLNWAEQHLDAGTAALLVNLAPVLVAVYAGLFLGEGFPRHLVIGMTTAFAGVVLIALGGSATADAHANWLGIVLGVAAAVLYATGVLIQKSALRTVDALAATWLGSVAGLVATMPFAPTALAELAGADPSAIWAVIYLGVGPTAIAFSTWAYALARTDASAMAATTLVVPAIVIVLSWMLLGELPTGVGIVGGVLCIVGVAIARRLLPMRRRGARSARSLDASSPAATPPESTGTPAGTPAGTP</sequence>
<dbReference type="GO" id="GO:0016020">
    <property type="term" value="C:membrane"/>
    <property type="evidence" value="ECO:0007669"/>
    <property type="project" value="InterPro"/>
</dbReference>
<dbReference type="PANTHER" id="PTHR12715:SF4">
    <property type="entry name" value="EAMA DOMAIN-CONTAINING PROTEIN"/>
    <property type="match status" value="1"/>
</dbReference>
<dbReference type="Pfam" id="PF00892">
    <property type="entry name" value="EamA"/>
    <property type="match status" value="2"/>
</dbReference>
<feature type="transmembrane region" description="Helical" evidence="3">
    <location>
        <begin position="114"/>
        <end position="137"/>
    </location>
</feature>
<keyword evidence="3" id="KW-0812">Transmembrane</keyword>
<feature type="transmembrane region" description="Helical" evidence="3">
    <location>
        <begin position="87"/>
        <end position="108"/>
    </location>
</feature>
<dbReference type="InterPro" id="IPR037185">
    <property type="entry name" value="EmrE-like"/>
</dbReference>
<dbReference type="RefSeq" id="WP_219850063.1">
    <property type="nucleotide sequence ID" value="NZ_CP059491.1"/>
</dbReference>
<evidence type="ECO:0000313" key="6">
    <source>
        <dbReference type="Proteomes" id="UP000515663"/>
    </source>
</evidence>
<feature type="transmembrane region" description="Helical" evidence="3">
    <location>
        <begin position="12"/>
        <end position="35"/>
    </location>
</feature>
<dbReference type="Gene3D" id="1.10.3730.20">
    <property type="match status" value="1"/>
</dbReference>
<comment type="similarity">
    <text evidence="1">Belongs to the EamA transporter family.</text>
</comment>
<dbReference type="KEGG" id="gji:H1R19_20975"/>
<dbReference type="AlphaFoldDB" id="A0A7D7LXK3"/>
<evidence type="ECO:0000259" key="4">
    <source>
        <dbReference type="Pfam" id="PF00892"/>
    </source>
</evidence>
<protein>
    <submittedName>
        <fullName evidence="5">DMT family transporter</fullName>
    </submittedName>
</protein>
<keyword evidence="6" id="KW-1185">Reference proteome</keyword>
<evidence type="ECO:0000256" key="2">
    <source>
        <dbReference type="SAM" id="MobiDB-lite"/>
    </source>
</evidence>
<feature type="transmembrane region" description="Helical" evidence="3">
    <location>
        <begin position="203"/>
        <end position="221"/>
    </location>
</feature>
<dbReference type="Proteomes" id="UP000515663">
    <property type="component" value="Chromosome"/>
</dbReference>
<keyword evidence="3" id="KW-1133">Transmembrane helix</keyword>
<feature type="transmembrane region" description="Helical" evidence="3">
    <location>
        <begin position="290"/>
        <end position="310"/>
    </location>
</feature>
<feature type="transmembrane region" description="Helical" evidence="3">
    <location>
        <begin position="264"/>
        <end position="284"/>
    </location>
</feature>
<reference evidence="6" key="1">
    <citation type="submission" date="2020-07" db="EMBL/GenBank/DDBJ databases">
        <title>novel species isolated from the respiratory tract of Marmot.</title>
        <authorList>
            <person name="Zhang G."/>
        </authorList>
    </citation>
    <scope>NUCLEOTIDE SEQUENCE [LARGE SCALE GENOMIC DNA]</scope>
    <source>
        <strain evidence="6">686</strain>
    </source>
</reference>
<feature type="transmembrane region" description="Helical" evidence="3">
    <location>
        <begin position="172"/>
        <end position="191"/>
    </location>
</feature>
<dbReference type="PANTHER" id="PTHR12715">
    <property type="entry name" value="TRANSPORTER, DRUG/METABOLITE EXPORTER FAMILY"/>
    <property type="match status" value="1"/>
</dbReference>
<evidence type="ECO:0000256" key="3">
    <source>
        <dbReference type="SAM" id="Phobius"/>
    </source>
</evidence>
<evidence type="ECO:0000313" key="5">
    <source>
        <dbReference type="EMBL" id="QMT01276.1"/>
    </source>
</evidence>
<dbReference type="InterPro" id="IPR000620">
    <property type="entry name" value="EamA_dom"/>
</dbReference>
<keyword evidence="3" id="KW-0472">Membrane</keyword>
<feature type="domain" description="EamA" evidence="4">
    <location>
        <begin position="173"/>
        <end position="305"/>
    </location>
</feature>
<feature type="transmembrane region" description="Helical" evidence="3">
    <location>
        <begin position="233"/>
        <end position="257"/>
    </location>
</feature>
<evidence type="ECO:0000256" key="1">
    <source>
        <dbReference type="ARBA" id="ARBA00007362"/>
    </source>
</evidence>
<dbReference type="SUPFAM" id="SSF103481">
    <property type="entry name" value="Multidrug resistance efflux transporter EmrE"/>
    <property type="match status" value="2"/>
</dbReference>
<organism evidence="5 6">
    <name type="scientific">Gordonia jinghuaiqii</name>
    <dbReference type="NCBI Taxonomy" id="2758710"/>
    <lineage>
        <taxon>Bacteria</taxon>
        <taxon>Bacillati</taxon>
        <taxon>Actinomycetota</taxon>
        <taxon>Actinomycetes</taxon>
        <taxon>Mycobacteriales</taxon>
        <taxon>Gordoniaceae</taxon>
        <taxon>Gordonia</taxon>
    </lineage>
</organism>
<dbReference type="InterPro" id="IPR052756">
    <property type="entry name" value="Alkyne_AA_exporter"/>
</dbReference>
<accession>A0A7D7LXK3</accession>
<proteinExistence type="inferred from homology"/>
<name>A0A7D7LXK3_9ACTN</name>
<feature type="compositionally biased region" description="Low complexity" evidence="2">
    <location>
        <begin position="325"/>
        <end position="347"/>
    </location>
</feature>
<feature type="domain" description="EamA" evidence="4">
    <location>
        <begin position="18"/>
        <end position="159"/>
    </location>
</feature>
<gene>
    <name evidence="5" type="ORF">H1R19_20975</name>
</gene>
<dbReference type="EMBL" id="CP059491">
    <property type="protein sequence ID" value="QMT01276.1"/>
    <property type="molecule type" value="Genomic_DNA"/>
</dbReference>
<feature type="transmembrane region" description="Helical" evidence="3">
    <location>
        <begin position="144"/>
        <end position="166"/>
    </location>
</feature>
<feature type="region of interest" description="Disordered" evidence="2">
    <location>
        <begin position="319"/>
        <end position="347"/>
    </location>
</feature>
<feature type="transmembrane region" description="Helical" evidence="3">
    <location>
        <begin position="47"/>
        <end position="66"/>
    </location>
</feature>